<dbReference type="PANTHER" id="PTHR44170">
    <property type="entry name" value="PROTEIN SIDEKICK"/>
    <property type="match status" value="1"/>
</dbReference>
<evidence type="ECO:0000256" key="10">
    <source>
        <dbReference type="SAM" id="MobiDB-lite"/>
    </source>
</evidence>
<dbReference type="OrthoDB" id="428111at2759"/>
<dbReference type="GO" id="GO:0007399">
    <property type="term" value="P:nervous system development"/>
    <property type="evidence" value="ECO:0007669"/>
    <property type="project" value="UniProtKB-ARBA"/>
</dbReference>
<dbReference type="SUPFAM" id="SSF48726">
    <property type="entry name" value="Immunoglobulin"/>
    <property type="match status" value="5"/>
</dbReference>
<dbReference type="InterPro" id="IPR013783">
    <property type="entry name" value="Ig-like_fold"/>
</dbReference>
<reference evidence="15 16" key="1">
    <citation type="journal article" date="2016" name="Nat. Commun.">
        <title>Extremotolerant tardigrade genome and improved radiotolerance of human cultured cells by tardigrade-unique protein.</title>
        <authorList>
            <person name="Hashimoto T."/>
            <person name="Horikawa D.D."/>
            <person name="Saito Y."/>
            <person name="Kuwahara H."/>
            <person name="Kozuka-Hata H."/>
            <person name="Shin-I T."/>
            <person name="Minakuchi Y."/>
            <person name="Ohishi K."/>
            <person name="Motoyama A."/>
            <person name="Aizu T."/>
            <person name="Enomoto A."/>
            <person name="Kondo K."/>
            <person name="Tanaka S."/>
            <person name="Hara Y."/>
            <person name="Koshikawa S."/>
            <person name="Sagara H."/>
            <person name="Miura T."/>
            <person name="Yokobori S."/>
            <person name="Miyagawa K."/>
            <person name="Suzuki Y."/>
            <person name="Kubo T."/>
            <person name="Oyama M."/>
            <person name="Kohara Y."/>
            <person name="Fujiyama A."/>
            <person name="Arakawa K."/>
            <person name="Katayama T."/>
            <person name="Toyoda A."/>
            <person name="Kunieda T."/>
        </authorList>
    </citation>
    <scope>NUCLEOTIDE SEQUENCE [LARGE SCALE GENOMIC DNA]</scope>
    <source>
        <strain evidence="15 16">YOKOZUNA-1</strain>
    </source>
</reference>
<evidence type="ECO:0000256" key="3">
    <source>
        <dbReference type="ARBA" id="ARBA00022729"/>
    </source>
</evidence>
<dbReference type="Pfam" id="PF00041">
    <property type="entry name" value="fn3"/>
    <property type="match status" value="2"/>
</dbReference>
<feature type="compositionally biased region" description="Pro residues" evidence="10">
    <location>
        <begin position="1145"/>
        <end position="1155"/>
    </location>
</feature>
<dbReference type="InterPro" id="IPR036116">
    <property type="entry name" value="FN3_sf"/>
</dbReference>
<evidence type="ECO:0000256" key="5">
    <source>
        <dbReference type="ARBA" id="ARBA00022989"/>
    </source>
</evidence>
<dbReference type="SMART" id="SM00406">
    <property type="entry name" value="IGv"/>
    <property type="match status" value="3"/>
</dbReference>
<dbReference type="InterPro" id="IPR036179">
    <property type="entry name" value="Ig-like_dom_sf"/>
</dbReference>
<evidence type="ECO:0000256" key="1">
    <source>
        <dbReference type="ARBA" id="ARBA00004167"/>
    </source>
</evidence>
<dbReference type="PANTHER" id="PTHR44170:SF6">
    <property type="entry name" value="CONTACTIN"/>
    <property type="match status" value="1"/>
</dbReference>
<dbReference type="Proteomes" id="UP000186922">
    <property type="component" value="Unassembled WGS sequence"/>
</dbReference>
<feature type="compositionally biased region" description="Pro residues" evidence="10">
    <location>
        <begin position="1223"/>
        <end position="1239"/>
    </location>
</feature>
<feature type="region of interest" description="Disordered" evidence="10">
    <location>
        <begin position="1082"/>
        <end position="1121"/>
    </location>
</feature>
<feature type="compositionally biased region" description="Acidic residues" evidence="10">
    <location>
        <begin position="1282"/>
        <end position="1301"/>
    </location>
</feature>
<feature type="signal peptide" evidence="12">
    <location>
        <begin position="1"/>
        <end position="25"/>
    </location>
</feature>
<comment type="subcellular location">
    <subcellularLocation>
        <location evidence="1">Membrane</location>
        <topology evidence="1">Single-pass membrane protein</topology>
    </subcellularLocation>
</comment>
<dbReference type="GO" id="GO:0098609">
    <property type="term" value="P:cell-cell adhesion"/>
    <property type="evidence" value="ECO:0007669"/>
    <property type="project" value="TreeGrafter"/>
</dbReference>
<dbReference type="GO" id="GO:0016020">
    <property type="term" value="C:membrane"/>
    <property type="evidence" value="ECO:0007669"/>
    <property type="project" value="UniProtKB-SubCell"/>
</dbReference>
<keyword evidence="8" id="KW-0325">Glycoprotein</keyword>
<evidence type="ECO:0000259" key="14">
    <source>
        <dbReference type="PROSITE" id="PS50853"/>
    </source>
</evidence>
<dbReference type="Pfam" id="PF13927">
    <property type="entry name" value="Ig_3"/>
    <property type="match status" value="2"/>
</dbReference>
<keyword evidence="3 12" id="KW-0732">Signal</keyword>
<evidence type="ECO:0000256" key="2">
    <source>
        <dbReference type="ARBA" id="ARBA00022692"/>
    </source>
</evidence>
<dbReference type="STRING" id="947166.A0A1D1UR12"/>
<protein>
    <recommendedName>
        <fullName evidence="17">Roundabout 2</fullName>
    </recommendedName>
</protein>
<keyword evidence="7" id="KW-1015">Disulfide bond</keyword>
<dbReference type="Gene3D" id="2.60.40.10">
    <property type="entry name" value="Immunoglobulins"/>
    <property type="match status" value="8"/>
</dbReference>
<keyword evidence="16" id="KW-1185">Reference proteome</keyword>
<dbReference type="PROSITE" id="PS50853">
    <property type="entry name" value="FN3"/>
    <property type="match status" value="3"/>
</dbReference>
<feature type="compositionally biased region" description="Polar residues" evidence="10">
    <location>
        <begin position="1264"/>
        <end position="1279"/>
    </location>
</feature>
<evidence type="ECO:0000256" key="12">
    <source>
        <dbReference type="SAM" id="SignalP"/>
    </source>
</evidence>
<dbReference type="SMART" id="SM00060">
    <property type="entry name" value="FN3"/>
    <property type="match status" value="3"/>
</dbReference>
<feature type="domain" description="Ig-like" evidence="13">
    <location>
        <begin position="172"/>
        <end position="260"/>
    </location>
</feature>
<feature type="compositionally biased region" description="Polar residues" evidence="10">
    <location>
        <begin position="1344"/>
        <end position="1363"/>
    </location>
</feature>
<feature type="domain" description="Ig-like" evidence="13">
    <location>
        <begin position="265"/>
        <end position="351"/>
    </location>
</feature>
<dbReference type="CDD" id="cd00063">
    <property type="entry name" value="FN3"/>
    <property type="match status" value="3"/>
</dbReference>
<dbReference type="InterPro" id="IPR003599">
    <property type="entry name" value="Ig_sub"/>
</dbReference>
<keyword evidence="9" id="KW-0393">Immunoglobulin domain</keyword>
<evidence type="ECO:0008006" key="17">
    <source>
        <dbReference type="Google" id="ProtNLM"/>
    </source>
</evidence>
<dbReference type="SMART" id="SM00408">
    <property type="entry name" value="IGc2"/>
    <property type="match status" value="5"/>
</dbReference>
<evidence type="ECO:0000256" key="11">
    <source>
        <dbReference type="SAM" id="Phobius"/>
    </source>
</evidence>
<dbReference type="SMART" id="SM00409">
    <property type="entry name" value="IG"/>
    <property type="match status" value="5"/>
</dbReference>
<feature type="region of interest" description="Disordered" evidence="10">
    <location>
        <begin position="1139"/>
        <end position="1163"/>
    </location>
</feature>
<dbReference type="SUPFAM" id="SSF49265">
    <property type="entry name" value="Fibronectin type III"/>
    <property type="match status" value="2"/>
</dbReference>
<evidence type="ECO:0000256" key="7">
    <source>
        <dbReference type="ARBA" id="ARBA00023157"/>
    </source>
</evidence>
<evidence type="ECO:0000256" key="4">
    <source>
        <dbReference type="ARBA" id="ARBA00022737"/>
    </source>
</evidence>
<dbReference type="InterPro" id="IPR003598">
    <property type="entry name" value="Ig_sub2"/>
</dbReference>
<sequence>MQPLQRPHLFVPFAVILCIFTRCLTGQVIAQPAATLRPGRPPRILEHPSDLIVPKNEPATMQCKADGEPSPQILWYKEPGDLVSSSGGPAATIIASSLSSSPNALPAAPASTTNNEADSPRLIQQNGALHFSRVLHNKKGRPDAGIYWCVAINALGQARSRNASLQVALLRDEFRRQPSKELQVAAGETALLECQPPRGFPEPKVFWKRDGKEVKATGRLALMDEGNLVITEVQASDAGQYVCVADNIVGQKESHSASLTVHIKPSFLALPQDITAIAEDNIIFECKVTGDPEPNVTWRKKDGRWPLKDSRVILQEDRSLRIERVSPTDEGVYICEAENIVGSASASAMLTVHSRPSFLITPRDQRVALNGAVSFDCLTTGNPPPAVFWTKEGSQVLMFPGQPHGRLSVQADGTLIIDTVKKEDSGHYVCSALSVAGSSIAKAYLEVSHAAEVPPPVIRVGPANQTLALNSLAMLPCQASDVPPATIQWVKDGMLLSSTHNARLTLLDSGTLQLSDLQTADSGIYTCVASSESGDTTWSASLVVESPTNPHVIFHRMPDASTFPSAPSKAQVLNVSETHVEISWRAPLEEGASAVLGYRVEYFSFDIPAGWITAAELVTATRLVLNNMRPDTSYLFLVRAINSHGISLPSVMSEPIRTLGNFRPLPEFDLADIKAKFGQQLVHLTEVKAISSTAVNLYWNILRNEKYIGGYFIKFRPLHNGHSGNYSLVSVRRGLAQTHTLLNLRKYTKYEFVLVPFYKDFKGTASNMMTCQTLQDVPDEAPREMQVQLVNMTALAISWQPVSADHLNGRLLDYRLLVIPAQSANTSSPSNTLPFSPSTITSLQMRNITVAGHKDGGTEVVGNLTAGMRYRILMAARTEAGLGLLSKPIYIRMERPVSGTVDFLREPWFIGSLGGVLLLLLITFCLMLYMRRAQGTLRRKTYPPLAIQQMGIPFHSGMQTTTTSLLPDSSAILGRRGGAVPNGNVYLGPWNGPGLHDHDCAWANQANQLKEQQQHLHDNDLNGASPYATSTLAMQKQRYYQEESQEQPPLYNELATAFADGSYIRYDNGACLQHGPAPIAAANDSSLSSRSHQSHPETVSVHSHRSSPRSSSTRSNSAKLTQSMQPHFNKGKANFLPTLNLADFLPPPPRHPPPSECTSTNRNEDDYSALYYSQDGECQRCDTESEAELQDDGEEMHEGVALMQQEHALAPSRNSQGKELAKPAPPPRNPRFIQPPPPSLAHTVQGQRAQGAQGATMPPRTRSFESNMTADGDLQTASTVDDASDGEYADGDADEENDEDTELRSRDSSPCLSSEASFFLEPPSLPPLLPPSASSRPLPPRAPQSSTQPHARSTIQTNGSKTANHPRPNGKPTAVQRNASLRLEHSEAPPRRASSRFQQDQR</sequence>
<feature type="domain" description="Ig-like" evidence="13">
    <location>
        <begin position="455"/>
        <end position="543"/>
    </location>
</feature>
<evidence type="ECO:0000313" key="16">
    <source>
        <dbReference type="Proteomes" id="UP000186922"/>
    </source>
</evidence>
<feature type="chain" id="PRO_5008897510" description="Roundabout 2" evidence="12">
    <location>
        <begin position="26"/>
        <end position="1402"/>
    </location>
</feature>
<dbReference type="InterPro" id="IPR013106">
    <property type="entry name" value="Ig_V-set"/>
</dbReference>
<evidence type="ECO:0000313" key="15">
    <source>
        <dbReference type="EMBL" id="GAU90960.1"/>
    </source>
</evidence>
<feature type="transmembrane region" description="Helical" evidence="11">
    <location>
        <begin position="908"/>
        <end position="930"/>
    </location>
</feature>
<feature type="region of interest" description="Disordered" evidence="10">
    <location>
        <begin position="1208"/>
        <end position="1402"/>
    </location>
</feature>
<comment type="caution">
    <text evidence="15">The sequence shown here is derived from an EMBL/GenBank/DDBJ whole genome shotgun (WGS) entry which is preliminary data.</text>
</comment>
<keyword evidence="5 11" id="KW-1133">Transmembrane helix</keyword>
<keyword evidence="6 11" id="KW-0472">Membrane</keyword>
<keyword evidence="2 11" id="KW-0812">Transmembrane</keyword>
<dbReference type="FunFam" id="2.60.40.10:FF:000004">
    <property type="entry name" value="DCC isoform 1"/>
    <property type="match status" value="1"/>
</dbReference>
<feature type="compositionally biased region" description="Low complexity" evidence="10">
    <location>
        <begin position="1245"/>
        <end position="1255"/>
    </location>
</feature>
<feature type="domain" description="Fibronectin type-III" evidence="14">
    <location>
        <begin position="680"/>
        <end position="776"/>
    </location>
</feature>
<dbReference type="FunFam" id="2.60.40.10:FF:000189">
    <property type="entry name" value="Neogenin isoform 3"/>
    <property type="match status" value="1"/>
</dbReference>
<dbReference type="InterPro" id="IPR003961">
    <property type="entry name" value="FN3_dom"/>
</dbReference>
<evidence type="ECO:0000256" key="9">
    <source>
        <dbReference type="ARBA" id="ARBA00023319"/>
    </source>
</evidence>
<evidence type="ECO:0000256" key="8">
    <source>
        <dbReference type="ARBA" id="ARBA00023180"/>
    </source>
</evidence>
<dbReference type="Pfam" id="PF07679">
    <property type="entry name" value="I-set"/>
    <property type="match status" value="3"/>
</dbReference>
<feature type="domain" description="Ig-like" evidence="13">
    <location>
        <begin position="356"/>
        <end position="448"/>
    </location>
</feature>
<proteinExistence type="predicted"/>
<dbReference type="FunFam" id="2.60.40.10:FF:000008">
    <property type="entry name" value="roundabout homolog 2 isoform X2"/>
    <property type="match status" value="2"/>
</dbReference>
<dbReference type="InterPro" id="IPR013098">
    <property type="entry name" value="Ig_I-set"/>
</dbReference>
<name>A0A1D1UR12_RAMVA</name>
<feature type="compositionally biased region" description="Low complexity" evidence="10">
    <location>
        <begin position="1108"/>
        <end position="1117"/>
    </location>
</feature>
<dbReference type="EMBL" id="BDGG01000001">
    <property type="protein sequence ID" value="GAU90960.1"/>
    <property type="molecule type" value="Genomic_DNA"/>
</dbReference>
<dbReference type="InterPro" id="IPR007110">
    <property type="entry name" value="Ig-like_dom"/>
</dbReference>
<feature type="domain" description="Ig-like" evidence="13">
    <location>
        <begin position="42"/>
        <end position="166"/>
    </location>
</feature>
<feature type="domain" description="Fibronectin type-III" evidence="14">
    <location>
        <begin position="781"/>
        <end position="896"/>
    </location>
</feature>
<organism evidence="15 16">
    <name type="scientific">Ramazzottius varieornatus</name>
    <name type="common">Water bear</name>
    <name type="synonym">Tardigrade</name>
    <dbReference type="NCBI Taxonomy" id="947166"/>
    <lineage>
        <taxon>Eukaryota</taxon>
        <taxon>Metazoa</taxon>
        <taxon>Ecdysozoa</taxon>
        <taxon>Tardigrada</taxon>
        <taxon>Eutardigrada</taxon>
        <taxon>Parachela</taxon>
        <taxon>Hypsibioidea</taxon>
        <taxon>Ramazzottiidae</taxon>
        <taxon>Ramazzottius</taxon>
    </lineage>
</organism>
<dbReference type="PROSITE" id="PS50835">
    <property type="entry name" value="IG_LIKE"/>
    <property type="match status" value="5"/>
</dbReference>
<evidence type="ECO:0000256" key="6">
    <source>
        <dbReference type="ARBA" id="ARBA00023136"/>
    </source>
</evidence>
<gene>
    <name evidence="15" type="primary">RvY_03306-1</name>
    <name evidence="15" type="synonym">RvY_03306.1</name>
    <name evidence="15" type="ORF">RvY_03306</name>
</gene>
<feature type="domain" description="Fibronectin type-III" evidence="14">
    <location>
        <begin position="566"/>
        <end position="661"/>
    </location>
</feature>
<keyword evidence="4" id="KW-0677">Repeat</keyword>
<evidence type="ECO:0000259" key="13">
    <source>
        <dbReference type="PROSITE" id="PS50835"/>
    </source>
</evidence>
<accession>A0A1D1UR12</accession>